<gene>
    <name evidence="11" type="primary">tmk</name>
    <name evidence="13" type="ORF">E4665_15070</name>
</gene>
<evidence type="ECO:0000256" key="2">
    <source>
        <dbReference type="ARBA" id="ARBA00012980"/>
    </source>
</evidence>
<dbReference type="Proteomes" id="UP000298347">
    <property type="component" value="Unassembled WGS sequence"/>
</dbReference>
<comment type="function">
    <text evidence="10 11">Phosphorylation of dTMP to form dTDP in both de novo and salvage pathways of dTTP synthesis.</text>
</comment>
<evidence type="ECO:0000256" key="5">
    <source>
        <dbReference type="ARBA" id="ARBA00022727"/>
    </source>
</evidence>
<dbReference type="GO" id="GO:0005524">
    <property type="term" value="F:ATP binding"/>
    <property type="evidence" value="ECO:0007669"/>
    <property type="project" value="UniProtKB-UniRule"/>
</dbReference>
<dbReference type="FunFam" id="3.40.50.300:FF:000225">
    <property type="entry name" value="Thymidylate kinase"/>
    <property type="match status" value="1"/>
</dbReference>
<dbReference type="GO" id="GO:0006233">
    <property type="term" value="P:dTDP biosynthetic process"/>
    <property type="evidence" value="ECO:0007669"/>
    <property type="project" value="InterPro"/>
</dbReference>
<dbReference type="GO" id="GO:0006227">
    <property type="term" value="P:dUDP biosynthetic process"/>
    <property type="evidence" value="ECO:0007669"/>
    <property type="project" value="TreeGrafter"/>
</dbReference>
<keyword evidence="14" id="KW-1185">Reference proteome</keyword>
<dbReference type="RefSeq" id="WP_135349624.1">
    <property type="nucleotide sequence ID" value="NZ_SRJD01000023.1"/>
</dbReference>
<dbReference type="InterPro" id="IPR018094">
    <property type="entry name" value="Thymidylate_kinase"/>
</dbReference>
<dbReference type="SUPFAM" id="SSF52540">
    <property type="entry name" value="P-loop containing nucleoside triphosphate hydrolases"/>
    <property type="match status" value="1"/>
</dbReference>
<evidence type="ECO:0000256" key="3">
    <source>
        <dbReference type="ARBA" id="ARBA00017144"/>
    </source>
</evidence>
<protein>
    <recommendedName>
        <fullName evidence="3 11">Thymidylate kinase</fullName>
        <ecNumber evidence="2 11">2.7.4.9</ecNumber>
    </recommendedName>
    <alternativeName>
        <fullName evidence="11">dTMP kinase</fullName>
    </alternativeName>
</protein>
<evidence type="ECO:0000256" key="7">
    <source>
        <dbReference type="ARBA" id="ARBA00022777"/>
    </source>
</evidence>
<dbReference type="PANTHER" id="PTHR10344:SF4">
    <property type="entry name" value="UMP-CMP KINASE 2, MITOCHONDRIAL"/>
    <property type="match status" value="1"/>
</dbReference>
<sequence length="223" mass="25175">MNHKGLFVTFEGPDGSGKTTQIRKLAEELEKRGLPYVLTREPGGTEISDKIRAIILNPDNLRMADKTEILLYAASRSQHVEEKIQAALEEGKIVLCDRFVDASIAYQGYGLKQPIEMIRNINRFATGGLSPDRTYLFDVSPETGRSRMKGRSGPEAGVTRNAGDLDRIEQRALAYHVRVREGFLSLYRENRQRILLVNGENQPETVFNTVLADFDSVLKFWSE</sequence>
<dbReference type="NCBIfam" id="TIGR00041">
    <property type="entry name" value="DTMP_kinase"/>
    <property type="match status" value="1"/>
</dbReference>
<dbReference type="GO" id="GO:0005829">
    <property type="term" value="C:cytosol"/>
    <property type="evidence" value="ECO:0007669"/>
    <property type="project" value="TreeGrafter"/>
</dbReference>
<evidence type="ECO:0000256" key="9">
    <source>
        <dbReference type="ARBA" id="ARBA00048743"/>
    </source>
</evidence>
<keyword evidence="8 11" id="KW-0067">ATP-binding</keyword>
<dbReference type="EMBL" id="SRJD01000023">
    <property type="protein sequence ID" value="TGA96506.1"/>
    <property type="molecule type" value="Genomic_DNA"/>
</dbReference>
<evidence type="ECO:0000256" key="8">
    <source>
        <dbReference type="ARBA" id="ARBA00022840"/>
    </source>
</evidence>
<comment type="caution">
    <text evidence="13">The sequence shown here is derived from an EMBL/GenBank/DDBJ whole genome shotgun (WGS) entry which is preliminary data.</text>
</comment>
<keyword evidence="6 11" id="KW-0547">Nucleotide-binding</keyword>
<dbReference type="Gene3D" id="3.40.50.300">
    <property type="entry name" value="P-loop containing nucleotide triphosphate hydrolases"/>
    <property type="match status" value="1"/>
</dbReference>
<evidence type="ECO:0000313" key="14">
    <source>
        <dbReference type="Proteomes" id="UP000298347"/>
    </source>
</evidence>
<dbReference type="OrthoDB" id="9774907at2"/>
<keyword evidence="7 11" id="KW-0418">Kinase</keyword>
<comment type="catalytic activity">
    <reaction evidence="9 11">
        <text>dTMP + ATP = dTDP + ADP</text>
        <dbReference type="Rhea" id="RHEA:13517"/>
        <dbReference type="ChEBI" id="CHEBI:30616"/>
        <dbReference type="ChEBI" id="CHEBI:58369"/>
        <dbReference type="ChEBI" id="CHEBI:63528"/>
        <dbReference type="ChEBI" id="CHEBI:456216"/>
        <dbReference type="EC" id="2.7.4.9"/>
    </reaction>
</comment>
<reference evidence="13 14" key="1">
    <citation type="journal article" date="2015" name="Int. J. Syst. Evol. Microbiol.">
        <title>Sporolactobacillus shoreae sp. nov. and Sporolactobacillus spathodeae sp. nov., two spore-forming lactic acid bacteria isolated from tree barks in Thailand.</title>
        <authorList>
            <person name="Thamacharoensuk T."/>
            <person name="Kitahara M."/>
            <person name="Ohkuma M."/>
            <person name="Thongchul N."/>
            <person name="Tanasupawat S."/>
        </authorList>
    </citation>
    <scope>NUCLEOTIDE SEQUENCE [LARGE SCALE GENOMIC DNA]</scope>
    <source>
        <strain evidence="13 14">BK92</strain>
    </source>
</reference>
<name>A0A4Z0GL51_9BACL</name>
<keyword evidence="4 11" id="KW-0808">Transferase</keyword>
<evidence type="ECO:0000313" key="13">
    <source>
        <dbReference type="EMBL" id="TGA96506.1"/>
    </source>
</evidence>
<dbReference type="GO" id="GO:0006235">
    <property type="term" value="P:dTTP biosynthetic process"/>
    <property type="evidence" value="ECO:0007669"/>
    <property type="project" value="UniProtKB-UniRule"/>
</dbReference>
<dbReference type="InterPro" id="IPR027417">
    <property type="entry name" value="P-loop_NTPase"/>
</dbReference>
<dbReference type="InterPro" id="IPR039430">
    <property type="entry name" value="Thymidylate_kin-like_dom"/>
</dbReference>
<evidence type="ECO:0000256" key="6">
    <source>
        <dbReference type="ARBA" id="ARBA00022741"/>
    </source>
</evidence>
<feature type="domain" description="Thymidylate kinase-like" evidence="12">
    <location>
        <begin position="10"/>
        <end position="208"/>
    </location>
</feature>
<accession>A0A4Z0GL51</accession>
<evidence type="ECO:0000256" key="10">
    <source>
        <dbReference type="ARBA" id="ARBA00057735"/>
    </source>
</evidence>
<dbReference type="GO" id="GO:0004798">
    <property type="term" value="F:dTMP kinase activity"/>
    <property type="evidence" value="ECO:0007669"/>
    <property type="project" value="UniProtKB-UniRule"/>
</dbReference>
<organism evidence="13 14">
    <name type="scientific">Sporolactobacillus shoreae</name>
    <dbReference type="NCBI Taxonomy" id="1465501"/>
    <lineage>
        <taxon>Bacteria</taxon>
        <taxon>Bacillati</taxon>
        <taxon>Bacillota</taxon>
        <taxon>Bacilli</taxon>
        <taxon>Bacillales</taxon>
        <taxon>Sporolactobacillaceae</taxon>
        <taxon>Sporolactobacillus</taxon>
    </lineage>
</organism>
<evidence type="ECO:0000259" key="12">
    <source>
        <dbReference type="Pfam" id="PF02223"/>
    </source>
</evidence>
<evidence type="ECO:0000256" key="1">
    <source>
        <dbReference type="ARBA" id="ARBA00009776"/>
    </source>
</evidence>
<dbReference type="HAMAP" id="MF_00165">
    <property type="entry name" value="Thymidylate_kinase"/>
    <property type="match status" value="1"/>
</dbReference>
<dbReference type="PANTHER" id="PTHR10344">
    <property type="entry name" value="THYMIDYLATE KINASE"/>
    <property type="match status" value="1"/>
</dbReference>
<comment type="similarity">
    <text evidence="1 11">Belongs to the thymidylate kinase family.</text>
</comment>
<keyword evidence="5 11" id="KW-0545">Nucleotide biosynthesis</keyword>
<dbReference type="Pfam" id="PF02223">
    <property type="entry name" value="Thymidylate_kin"/>
    <property type="match status" value="1"/>
</dbReference>
<feature type="binding site" evidence="11">
    <location>
        <begin position="12"/>
        <end position="19"/>
    </location>
    <ligand>
        <name>ATP</name>
        <dbReference type="ChEBI" id="CHEBI:30616"/>
    </ligand>
</feature>
<proteinExistence type="inferred from homology"/>
<evidence type="ECO:0000256" key="11">
    <source>
        <dbReference type="HAMAP-Rule" id="MF_00165"/>
    </source>
</evidence>
<evidence type="ECO:0000256" key="4">
    <source>
        <dbReference type="ARBA" id="ARBA00022679"/>
    </source>
</evidence>
<dbReference type="EC" id="2.7.4.9" evidence="2 11"/>
<dbReference type="CDD" id="cd01672">
    <property type="entry name" value="TMPK"/>
    <property type="match status" value="1"/>
</dbReference>
<dbReference type="AlphaFoldDB" id="A0A4Z0GL51"/>